<comment type="caution">
    <text evidence="1">The sequence shown here is derived from an EMBL/GenBank/DDBJ whole genome shotgun (WGS) entry which is preliminary data.</text>
</comment>
<proteinExistence type="predicted"/>
<sequence length="77" mass="9242">MNIYNPILVDVDLIKINMKNKFISLYGLLHNQHLEFYIVNNYKRLEKLTENDLHSINAYIRAINIIVNISFMQQYIQ</sequence>
<dbReference type="Proteomes" id="UP000789375">
    <property type="component" value="Unassembled WGS sequence"/>
</dbReference>
<evidence type="ECO:0000313" key="1">
    <source>
        <dbReference type="EMBL" id="CAG8622271.1"/>
    </source>
</evidence>
<name>A0A9N9D3X7_FUNMO</name>
<accession>A0A9N9D3X7</accession>
<reference evidence="1" key="1">
    <citation type="submission" date="2021-06" db="EMBL/GenBank/DDBJ databases">
        <authorList>
            <person name="Kallberg Y."/>
            <person name="Tangrot J."/>
            <person name="Rosling A."/>
        </authorList>
    </citation>
    <scope>NUCLEOTIDE SEQUENCE</scope>
    <source>
        <strain evidence="1">87-6 pot B 2015</strain>
    </source>
</reference>
<protein>
    <submittedName>
        <fullName evidence="1">10144_t:CDS:1</fullName>
    </submittedName>
</protein>
<dbReference type="AlphaFoldDB" id="A0A9N9D3X7"/>
<gene>
    <name evidence="1" type="ORF">FMOSSE_LOCUS10049</name>
</gene>
<dbReference type="EMBL" id="CAJVPP010003161">
    <property type="protein sequence ID" value="CAG8622271.1"/>
    <property type="molecule type" value="Genomic_DNA"/>
</dbReference>
<organism evidence="1 2">
    <name type="scientific">Funneliformis mosseae</name>
    <name type="common">Endomycorrhizal fungus</name>
    <name type="synonym">Glomus mosseae</name>
    <dbReference type="NCBI Taxonomy" id="27381"/>
    <lineage>
        <taxon>Eukaryota</taxon>
        <taxon>Fungi</taxon>
        <taxon>Fungi incertae sedis</taxon>
        <taxon>Mucoromycota</taxon>
        <taxon>Glomeromycotina</taxon>
        <taxon>Glomeromycetes</taxon>
        <taxon>Glomerales</taxon>
        <taxon>Glomeraceae</taxon>
        <taxon>Funneliformis</taxon>
    </lineage>
</organism>
<evidence type="ECO:0000313" key="2">
    <source>
        <dbReference type="Proteomes" id="UP000789375"/>
    </source>
</evidence>
<keyword evidence="2" id="KW-1185">Reference proteome</keyword>